<evidence type="ECO:0000313" key="1">
    <source>
        <dbReference type="EMBL" id="MBA8848748.1"/>
    </source>
</evidence>
<name>A0A839EGP9_9MICO</name>
<keyword evidence="2" id="KW-1185">Reference proteome</keyword>
<sequence length="101" mass="11223">MEDVPLLSTLRARAFDAIVTRDRAQLKNPEEREAVAASGLRWIGVADKKLRGLEQLTITVSTLIAGMRFVFEHDPQGPTSYALQTVPHGETQRIKIRLLAA</sequence>
<dbReference type="AlphaFoldDB" id="A0A839EGP9"/>
<dbReference type="Proteomes" id="UP000585905">
    <property type="component" value="Unassembled WGS sequence"/>
</dbReference>
<proteinExistence type="predicted"/>
<dbReference type="EMBL" id="JACGWX010000006">
    <property type="protein sequence ID" value="MBA8848748.1"/>
    <property type="molecule type" value="Genomic_DNA"/>
</dbReference>
<organism evidence="1 2">
    <name type="scientific">Microcella alkalica</name>
    <dbReference type="NCBI Taxonomy" id="355930"/>
    <lineage>
        <taxon>Bacteria</taxon>
        <taxon>Bacillati</taxon>
        <taxon>Actinomycetota</taxon>
        <taxon>Actinomycetes</taxon>
        <taxon>Micrococcales</taxon>
        <taxon>Microbacteriaceae</taxon>
        <taxon>Microcella</taxon>
    </lineage>
</organism>
<evidence type="ECO:0008006" key="3">
    <source>
        <dbReference type="Google" id="ProtNLM"/>
    </source>
</evidence>
<gene>
    <name evidence="1" type="ORF">FHX53_002358</name>
</gene>
<reference evidence="1 2" key="1">
    <citation type="submission" date="2020-07" db="EMBL/GenBank/DDBJ databases">
        <title>Sequencing the genomes of 1000 actinobacteria strains.</title>
        <authorList>
            <person name="Klenk H.-P."/>
        </authorList>
    </citation>
    <scope>NUCLEOTIDE SEQUENCE [LARGE SCALE GENOMIC DNA]</scope>
    <source>
        <strain evidence="1 2">DSM 19663</strain>
    </source>
</reference>
<comment type="caution">
    <text evidence="1">The sequence shown here is derived from an EMBL/GenBank/DDBJ whole genome shotgun (WGS) entry which is preliminary data.</text>
</comment>
<accession>A0A839EGP9</accession>
<protein>
    <recommendedName>
        <fullName evidence="3">VapC45 PIN like domain-containing protein</fullName>
    </recommendedName>
</protein>
<evidence type="ECO:0000313" key="2">
    <source>
        <dbReference type="Proteomes" id="UP000585905"/>
    </source>
</evidence>